<evidence type="ECO:0000313" key="2">
    <source>
        <dbReference type="EMBL" id="PNG26133.1"/>
    </source>
</evidence>
<reference evidence="2 3" key="1">
    <citation type="submission" date="2017-10" db="EMBL/GenBank/DDBJ databases">
        <title>Genome announcement of Methylocella silvestris TVC from permafrost.</title>
        <authorList>
            <person name="Wang J."/>
            <person name="Geng K."/>
            <person name="Ul-Haque F."/>
            <person name="Crombie A.T."/>
            <person name="Street L.E."/>
            <person name="Wookey P.A."/>
            <person name="Murrell J.C."/>
            <person name="Pratscher J."/>
        </authorList>
    </citation>
    <scope>NUCLEOTIDE SEQUENCE [LARGE SCALE GENOMIC DNA]</scope>
    <source>
        <strain evidence="2 3">TVC</strain>
    </source>
</reference>
<dbReference type="Proteomes" id="UP000236286">
    <property type="component" value="Unassembled WGS sequence"/>
</dbReference>
<dbReference type="AlphaFoldDB" id="A0A2J7TH87"/>
<dbReference type="InterPro" id="IPR029058">
    <property type="entry name" value="AB_hydrolase_fold"/>
</dbReference>
<dbReference type="EMBL" id="PDZR01000009">
    <property type="protein sequence ID" value="PNG26133.1"/>
    <property type="molecule type" value="Genomic_DNA"/>
</dbReference>
<protein>
    <submittedName>
        <fullName evidence="2">Uncharacterized protein</fullName>
    </submittedName>
</protein>
<comment type="caution">
    <text evidence="2">The sequence shown here is derived from an EMBL/GenBank/DDBJ whole genome shotgun (WGS) entry which is preliminary data.</text>
</comment>
<proteinExistence type="predicted"/>
<dbReference type="SUPFAM" id="SSF53474">
    <property type="entry name" value="alpha/beta-Hydrolases"/>
    <property type="match status" value="1"/>
</dbReference>
<feature type="signal peptide" evidence="1">
    <location>
        <begin position="1"/>
        <end position="27"/>
    </location>
</feature>
<sequence length="463" mass="49287">MANKVFNRLLASTIFAGILGLSAQAHAASWSGRLNGRPAYIYDVSQPVRVAIINNMSSTLPDDDREMVTLARHTNAMLIDVNLDWPYPDESAQRVLDVLTAGSKTFPDHPEIKNLNVVLIGFSAGAAGAAITASSPLLSNSDPTKAPQRVLAVATFDELDFGAYLPPAWVPHLFLSDPGDYFGGLLTNVEDMTPPMTHDAFARALAAQGRPITVVSQPGDWHGGSNYGWQHKITSRFTRMWMDDILNRALPAAAPTTAPALAPDWRTNTSAWRAAYDVVKNTNTKPWGNDEHMVNVVIAPKSSYKDPRSYIWLPSQKIANLWNGYATTGTLPAESAAATFQSLIPLIRPNADATSRDGADSAVTTVTGGAPATPSYTSSCGFSASGDANLIINFDRAVLSADAVATGGFVSGAPRAWSNVLIVPLKRSVYSPSIAIQLTNIKPADGSAPLNIAVTAKYAAPCP</sequence>
<accession>A0A2J7TH87</accession>
<evidence type="ECO:0000256" key="1">
    <source>
        <dbReference type="SAM" id="SignalP"/>
    </source>
</evidence>
<gene>
    <name evidence="2" type="ORF">CR492_09785</name>
</gene>
<evidence type="ECO:0000313" key="3">
    <source>
        <dbReference type="Proteomes" id="UP000236286"/>
    </source>
</evidence>
<dbReference type="RefSeq" id="WP_102843562.1">
    <property type="nucleotide sequence ID" value="NZ_PDZR01000009.1"/>
</dbReference>
<name>A0A2J7TH87_METSI</name>
<dbReference type="Gene3D" id="3.40.50.1820">
    <property type="entry name" value="alpha/beta hydrolase"/>
    <property type="match status" value="1"/>
</dbReference>
<feature type="chain" id="PRO_5014347440" evidence="1">
    <location>
        <begin position="28"/>
        <end position="463"/>
    </location>
</feature>
<dbReference type="OrthoDB" id="9817142at2"/>
<keyword evidence="1" id="KW-0732">Signal</keyword>
<organism evidence="2 3">
    <name type="scientific">Methylocella silvestris</name>
    <dbReference type="NCBI Taxonomy" id="199596"/>
    <lineage>
        <taxon>Bacteria</taxon>
        <taxon>Pseudomonadati</taxon>
        <taxon>Pseudomonadota</taxon>
        <taxon>Alphaproteobacteria</taxon>
        <taxon>Hyphomicrobiales</taxon>
        <taxon>Beijerinckiaceae</taxon>
        <taxon>Methylocella</taxon>
    </lineage>
</organism>